<dbReference type="AlphaFoldDB" id="A0ABC8U161"/>
<dbReference type="InterPro" id="IPR045881">
    <property type="entry name" value="MNM1-like"/>
</dbReference>
<dbReference type="EMBL" id="CAUOFW020006625">
    <property type="protein sequence ID" value="CAK9175506.1"/>
    <property type="molecule type" value="Genomic_DNA"/>
</dbReference>
<organism evidence="2 3">
    <name type="scientific">Ilex paraguariensis</name>
    <name type="common">yerba mate</name>
    <dbReference type="NCBI Taxonomy" id="185542"/>
    <lineage>
        <taxon>Eukaryota</taxon>
        <taxon>Viridiplantae</taxon>
        <taxon>Streptophyta</taxon>
        <taxon>Embryophyta</taxon>
        <taxon>Tracheophyta</taxon>
        <taxon>Spermatophyta</taxon>
        <taxon>Magnoliopsida</taxon>
        <taxon>eudicotyledons</taxon>
        <taxon>Gunneridae</taxon>
        <taxon>Pentapetalae</taxon>
        <taxon>asterids</taxon>
        <taxon>campanulids</taxon>
        <taxon>Aquifoliales</taxon>
        <taxon>Aquifoliaceae</taxon>
        <taxon>Ilex</taxon>
    </lineage>
</organism>
<evidence type="ECO:0000256" key="1">
    <source>
        <dbReference type="SAM" id="MobiDB-lite"/>
    </source>
</evidence>
<gene>
    <name evidence="2" type="ORF">ILEXP_LOCUS45310</name>
</gene>
<dbReference type="Proteomes" id="UP001642360">
    <property type="component" value="Unassembled WGS sequence"/>
</dbReference>
<feature type="region of interest" description="Disordered" evidence="1">
    <location>
        <begin position="1"/>
        <end position="48"/>
    </location>
</feature>
<dbReference type="PANTHER" id="PTHR34682:SF1">
    <property type="entry name" value="PROTEIN METABOLIC NETWORK MODULATOR 1"/>
    <property type="match status" value="1"/>
</dbReference>
<name>A0ABC8U161_9AQUA</name>
<evidence type="ECO:0000313" key="2">
    <source>
        <dbReference type="EMBL" id="CAK9175506.1"/>
    </source>
</evidence>
<evidence type="ECO:0000313" key="3">
    <source>
        <dbReference type="Proteomes" id="UP001642360"/>
    </source>
</evidence>
<reference evidence="2 3" key="1">
    <citation type="submission" date="2024-02" db="EMBL/GenBank/DDBJ databases">
        <authorList>
            <person name="Vignale AGUSTIN F."/>
            <person name="Sosa J E."/>
            <person name="Modenutti C."/>
        </authorList>
    </citation>
    <scope>NUCLEOTIDE SEQUENCE [LARGE SCALE GENOMIC DNA]</scope>
</reference>
<proteinExistence type="predicted"/>
<dbReference type="PANTHER" id="PTHR34682">
    <property type="entry name" value="AT HOOK MOTIF-CONTAINING PROTEIN"/>
    <property type="match status" value="1"/>
</dbReference>
<protein>
    <recommendedName>
        <fullName evidence="4">AT hook motif-containing protein</fullName>
    </recommendedName>
</protein>
<keyword evidence="3" id="KW-1185">Reference proteome</keyword>
<sequence>MNQTNQGDNLDTPPAVPVKRKRGRPRKDPSLKQIKTAPVTPGFGGVNVNQPSQVDRVDETKSGLVGQAVTGVVEAAFDAGYFLTVRLGNSNTSLRGVVFKPGHYVPVTEENDVAPHVQMIGRNHVHLPARNHTQVRGYNKRSRERAEQNGSPPANQLHRVAPLTANLVVSKGKYASPAAASSVPPVGARGTVVPVVLQPINRSNGLPPANQVPQDASQAAHMAALRDKYVQTVAPLAVLPPNASIPKNQVLAVTIEELPSKPQISHQVTPESMQNENGSFKQGTLELPQGEAASSLKSAAKPDEVYKVVSQSSETHVEDSKIAFKLSGEDVLAGPVQEIGDMNEPLSIGPLQAVYFDQNQSASVSRPLENRRTGRMTELLLENMTENQVRQFEHLAPETGEPRS</sequence>
<evidence type="ECO:0008006" key="4">
    <source>
        <dbReference type="Google" id="ProtNLM"/>
    </source>
</evidence>
<accession>A0ABC8U161</accession>
<feature type="region of interest" description="Disordered" evidence="1">
    <location>
        <begin position="137"/>
        <end position="156"/>
    </location>
</feature>
<comment type="caution">
    <text evidence="2">The sequence shown here is derived from an EMBL/GenBank/DDBJ whole genome shotgun (WGS) entry which is preliminary data.</text>
</comment>